<evidence type="ECO:0000256" key="1">
    <source>
        <dbReference type="ARBA" id="ARBA00004123"/>
    </source>
</evidence>
<feature type="compositionally biased region" description="Polar residues" evidence="13">
    <location>
        <begin position="140"/>
        <end position="157"/>
    </location>
</feature>
<keyword evidence="6" id="KW-0833">Ubl conjugation pathway</keyword>
<keyword evidence="5" id="KW-0479">Metal-binding</keyword>
<feature type="region of interest" description="Disordered" evidence="13">
    <location>
        <begin position="31"/>
        <end position="52"/>
    </location>
</feature>
<evidence type="ECO:0000256" key="2">
    <source>
        <dbReference type="ARBA" id="ARBA00004906"/>
    </source>
</evidence>
<feature type="domain" description="CULT" evidence="15">
    <location>
        <begin position="426"/>
        <end position="535"/>
    </location>
</feature>
<comment type="function">
    <text evidence="11">Substrate recognition component of a DCX (DDB1-CUL4-X-box) E3 protein ligase complex that mediates the ubiquitination and subsequent proteasomal degradation of target proteins. Has an essential role in mediating growth by negatively regulating insulin signaling. It also has a role in maintaining presynaptic function in the neuromuscular junction synapses of third-instar larvae.</text>
</comment>
<gene>
    <name evidence="16" type="primary">5565940</name>
</gene>
<evidence type="ECO:0000256" key="13">
    <source>
        <dbReference type="SAM" id="MobiDB-lite"/>
    </source>
</evidence>
<reference evidence="16" key="2">
    <citation type="submission" date="2020-05" db="UniProtKB">
        <authorList>
            <consortium name="EnsemblMetazoa"/>
        </authorList>
    </citation>
    <scope>IDENTIFICATION</scope>
    <source>
        <strain evidence="16">LVP_AGWG</strain>
    </source>
</reference>
<dbReference type="InterPro" id="IPR034750">
    <property type="entry name" value="CULT"/>
</dbReference>
<keyword evidence="8" id="KW-0832">Ubl conjugation</keyword>
<feature type="region of interest" description="Disordered" evidence="13">
    <location>
        <begin position="537"/>
        <end position="561"/>
    </location>
</feature>
<feature type="region of interest" description="Disordered" evidence="13">
    <location>
        <begin position="623"/>
        <end position="644"/>
    </location>
</feature>
<keyword evidence="17" id="KW-1185">Reference proteome</keyword>
<evidence type="ECO:0000256" key="6">
    <source>
        <dbReference type="ARBA" id="ARBA00022786"/>
    </source>
</evidence>
<evidence type="ECO:0000256" key="8">
    <source>
        <dbReference type="ARBA" id="ARBA00022843"/>
    </source>
</evidence>
<dbReference type="GO" id="GO:0046872">
    <property type="term" value="F:metal ion binding"/>
    <property type="evidence" value="ECO:0007669"/>
    <property type="project" value="UniProtKB-KW"/>
</dbReference>
<dbReference type="Gene3D" id="1.20.58.1480">
    <property type="match status" value="1"/>
</dbReference>
<dbReference type="AlphaFoldDB" id="A0A1S4G7L3"/>
<dbReference type="OrthoDB" id="267517at2759"/>
<comment type="similarity">
    <text evidence="3">Belongs to the CRBN family.</text>
</comment>
<dbReference type="CDD" id="cd15777">
    <property type="entry name" value="CRBN_C_like"/>
    <property type="match status" value="1"/>
</dbReference>
<feature type="region of interest" description="Disordered" evidence="13">
    <location>
        <begin position="1"/>
        <end position="20"/>
    </location>
</feature>
<dbReference type="GO" id="GO:0005634">
    <property type="term" value="C:nucleus"/>
    <property type="evidence" value="ECO:0007669"/>
    <property type="project" value="UniProtKB-SubCell"/>
</dbReference>
<dbReference type="FunFam" id="2.170.150.20:FF:000005">
    <property type="entry name" value="Blast:Protein cereblon homolog"/>
    <property type="match status" value="1"/>
</dbReference>
<dbReference type="InParanoid" id="A0A1S4G7L3"/>
<dbReference type="Proteomes" id="UP000008820">
    <property type="component" value="Chromosome 1"/>
</dbReference>
<evidence type="ECO:0000256" key="5">
    <source>
        <dbReference type="ARBA" id="ARBA00022723"/>
    </source>
</evidence>
<dbReference type="Pfam" id="PF03226">
    <property type="entry name" value="Yippee-Mis18"/>
    <property type="match status" value="1"/>
</dbReference>
<name>A0A1S4G7L3_AEDAE</name>
<dbReference type="PROSITE" id="PS51788">
    <property type="entry name" value="CULT"/>
    <property type="match status" value="1"/>
</dbReference>
<accession>A0A1S4G7L3</accession>
<evidence type="ECO:0000259" key="15">
    <source>
        <dbReference type="PROSITE" id="PS51788"/>
    </source>
</evidence>
<comment type="subcellular location">
    <subcellularLocation>
        <location evidence="1">Nucleus</location>
    </subcellularLocation>
</comment>
<protein>
    <recommendedName>
        <fullName evidence="4">Protein cereblon</fullName>
    </recommendedName>
    <alternativeName>
        <fullName evidence="10">Protein ohgata</fullName>
    </alternativeName>
</protein>
<dbReference type="InterPro" id="IPR004910">
    <property type="entry name" value="Yippee/Mis18/Cereblon"/>
</dbReference>
<feature type="compositionally biased region" description="Acidic residues" evidence="13">
    <location>
        <begin position="547"/>
        <end position="559"/>
    </location>
</feature>
<feature type="region of interest" description="Disordered" evidence="13">
    <location>
        <begin position="78"/>
        <end position="164"/>
    </location>
</feature>
<dbReference type="VEuPathDB" id="VectorBase:AAEL018331"/>
<evidence type="ECO:0000313" key="16">
    <source>
        <dbReference type="EnsemblMetazoa" id="AAEL018331-PA"/>
    </source>
</evidence>
<dbReference type="EnsemblMetazoa" id="AAEL018331-RA">
    <property type="protein sequence ID" value="AAEL018331-PA"/>
    <property type="gene ID" value="AAEL018331"/>
</dbReference>
<evidence type="ECO:0000256" key="11">
    <source>
        <dbReference type="ARBA" id="ARBA00046075"/>
    </source>
</evidence>
<feature type="compositionally biased region" description="Acidic residues" evidence="13">
    <location>
        <begin position="624"/>
        <end position="638"/>
    </location>
</feature>
<evidence type="ECO:0000256" key="4">
    <source>
        <dbReference type="ARBA" id="ARBA00014394"/>
    </source>
</evidence>
<keyword evidence="9" id="KW-0539">Nucleus</keyword>
<reference evidence="16 17" key="1">
    <citation type="submission" date="2017-06" db="EMBL/GenBank/DDBJ databases">
        <title>Aedes aegypti genome working group (AGWG) sequencing and assembly.</title>
        <authorList>
            <consortium name="Aedes aegypti Genome Working Group (AGWG)"/>
            <person name="Matthews B.J."/>
        </authorList>
    </citation>
    <scope>NUCLEOTIDE SEQUENCE [LARGE SCALE GENOMIC DNA]</scope>
    <source>
        <strain evidence="16 17">LVP_AGWG</strain>
    </source>
</reference>
<evidence type="ECO:0000256" key="10">
    <source>
        <dbReference type="ARBA" id="ARBA00030079"/>
    </source>
</evidence>
<evidence type="ECO:0000313" key="17">
    <source>
        <dbReference type="Proteomes" id="UP000008820"/>
    </source>
</evidence>
<organism evidence="16 17">
    <name type="scientific">Aedes aegypti</name>
    <name type="common">Yellowfever mosquito</name>
    <name type="synonym">Culex aegypti</name>
    <dbReference type="NCBI Taxonomy" id="7159"/>
    <lineage>
        <taxon>Eukaryota</taxon>
        <taxon>Metazoa</taxon>
        <taxon>Ecdysozoa</taxon>
        <taxon>Arthropoda</taxon>
        <taxon>Hexapoda</taxon>
        <taxon>Insecta</taxon>
        <taxon>Pterygota</taxon>
        <taxon>Neoptera</taxon>
        <taxon>Endopterygota</taxon>
        <taxon>Diptera</taxon>
        <taxon>Nematocera</taxon>
        <taxon>Culicoidea</taxon>
        <taxon>Culicidae</taxon>
        <taxon>Culicinae</taxon>
        <taxon>Aedini</taxon>
        <taxon>Aedes</taxon>
        <taxon>Stegomyia</taxon>
    </lineage>
</organism>
<keyword evidence="7" id="KW-0862">Zinc</keyword>
<evidence type="ECO:0000256" key="9">
    <source>
        <dbReference type="ARBA" id="ARBA00023242"/>
    </source>
</evidence>
<dbReference type="FunCoup" id="A0A1S4G7L3">
    <property type="interactions" value="1422"/>
</dbReference>
<evidence type="ECO:0000256" key="7">
    <source>
        <dbReference type="ARBA" id="ARBA00022833"/>
    </source>
</evidence>
<comment type="pathway">
    <text evidence="2">Protein modification; protein ubiquitination.</text>
</comment>
<comment type="subunit">
    <text evidence="12">Likely a component of a DCX (DDB1-CUL4-X-box) protein ligase complex. May interact with pic/DDB1.</text>
</comment>
<evidence type="ECO:0000256" key="3">
    <source>
        <dbReference type="ARBA" id="ARBA00005293"/>
    </source>
</evidence>
<sequence length="644" mass="72524">MENDDPVEDRPGEAPNQAAPFEALLNILRYNPAPGSPAAQQEGGDISDGAENDIDEETIAWDDSPEIAALDASFDDVRAWGDESSPEQDAVPWAEEGDAYPDVMNQEALVPWGEEDHANPEEAANQDADSDVSIVDGGVESSSENGMDGRSSNSSENGLDDSDADRLFDDYIQNREQQQSSDAEIYNTELPTEHAYLGKLERVEGVDYLEPGKTYCLPVYSHHSIVFPGEVVPMILNAASLNYEDQSDGVKFGLLFRTTFPNNYIYGVTCQVFERGERDLNGSIILKTIAQQRFHVVGQMPNIRAEVKILPEIILPDPLLSSCSNPMKRHAFSNNKKYSHRFKSFVSHAMTWPKFVYDYYSTEDVLTKVERYLAFLKITSVPSDPVKLSFWLARNISIDERDRKLIYQADAVISRMLIISKSLDHMCYFLCKRCDNEIGSFNDIFAMNKQGVQTSYCNPSGYVHDTLTIYKTKENSTFTVDRPSTEYSWFPGYSWQITLCSNCRQHLGWKFVATKNNYLPKSFYGLSGNSIKVKSVTEASTSSRDGDDVETDEGGDAQEADQLQQRLRRIQRMEIGEVLFNIDDDDDDDENYRNNEDLYQVINFSPEIANAAVQADAPLMVEGIADEEAGEDEEDEDRFQDARE</sequence>
<evidence type="ECO:0000256" key="12">
    <source>
        <dbReference type="ARBA" id="ARBA00046796"/>
    </source>
</evidence>
<feature type="domain" description="Lon N-terminal" evidence="14">
    <location>
        <begin position="217"/>
        <end position="427"/>
    </location>
</feature>
<evidence type="ECO:0000259" key="14">
    <source>
        <dbReference type="PROSITE" id="PS51787"/>
    </source>
</evidence>
<proteinExistence type="inferred from homology"/>
<dbReference type="PROSITE" id="PS51787">
    <property type="entry name" value="LON_N"/>
    <property type="match status" value="1"/>
</dbReference>
<dbReference type="InterPro" id="IPR003111">
    <property type="entry name" value="Lon_prtase_N"/>
</dbReference>
<dbReference type="Gene3D" id="2.170.150.20">
    <property type="entry name" value="Peptide methionine sulfoxide reductase"/>
    <property type="match status" value="1"/>
</dbReference>